<feature type="compositionally biased region" description="Basic and acidic residues" evidence="7">
    <location>
        <begin position="163"/>
        <end position="180"/>
    </location>
</feature>
<dbReference type="InterPro" id="IPR009057">
    <property type="entry name" value="Homeodomain-like_sf"/>
</dbReference>
<gene>
    <name evidence="9" type="ORF">ZIOFF_051009</name>
</gene>
<feature type="region of interest" description="Disordered" evidence="7">
    <location>
        <begin position="1735"/>
        <end position="1777"/>
    </location>
</feature>
<dbReference type="EMBL" id="JACMSC010000014">
    <property type="protein sequence ID" value="KAG6489732.1"/>
    <property type="molecule type" value="Genomic_DNA"/>
</dbReference>
<keyword evidence="5" id="KW-0156">Chromatin regulator</keyword>
<evidence type="ECO:0000259" key="8">
    <source>
        <dbReference type="PROSITE" id="PS50934"/>
    </source>
</evidence>
<dbReference type="PRINTS" id="PR00419">
    <property type="entry name" value="ADXRDTASE"/>
</dbReference>
<accession>A0A8J5FI08</accession>
<feature type="compositionally biased region" description="Polar residues" evidence="7">
    <location>
        <begin position="1750"/>
        <end position="1774"/>
    </location>
</feature>
<dbReference type="Gene3D" id="1.10.10.10">
    <property type="entry name" value="Winged helix-like DNA-binding domain superfamily/Winged helix DNA-binding domain"/>
    <property type="match status" value="1"/>
</dbReference>
<name>A0A8J5FI08_ZINOF</name>
<dbReference type="Pfam" id="PF04433">
    <property type="entry name" value="SWIRM"/>
    <property type="match status" value="1"/>
</dbReference>
<evidence type="ECO:0000256" key="2">
    <source>
        <dbReference type="ARBA" id="ARBA00005995"/>
    </source>
</evidence>
<keyword evidence="4" id="KW-0274">FAD</keyword>
<dbReference type="InterPro" id="IPR036388">
    <property type="entry name" value="WH-like_DNA-bd_sf"/>
</dbReference>
<evidence type="ECO:0000256" key="4">
    <source>
        <dbReference type="ARBA" id="ARBA00022827"/>
    </source>
</evidence>
<evidence type="ECO:0000256" key="7">
    <source>
        <dbReference type="SAM" id="MobiDB-lite"/>
    </source>
</evidence>
<feature type="compositionally biased region" description="Basic and acidic residues" evidence="7">
    <location>
        <begin position="434"/>
        <end position="444"/>
    </location>
</feature>
<feature type="compositionally biased region" description="Polar residues" evidence="7">
    <location>
        <begin position="419"/>
        <end position="433"/>
    </location>
</feature>
<dbReference type="PROSITE" id="PS50934">
    <property type="entry name" value="SWIRM"/>
    <property type="match status" value="1"/>
</dbReference>
<dbReference type="InterPro" id="IPR036188">
    <property type="entry name" value="FAD/NAD-bd_sf"/>
</dbReference>
<dbReference type="InterPro" id="IPR050281">
    <property type="entry name" value="Flavin_monoamine_oxidase"/>
</dbReference>
<dbReference type="Proteomes" id="UP000734854">
    <property type="component" value="Unassembled WGS sequence"/>
</dbReference>
<feature type="region of interest" description="Disordered" evidence="7">
    <location>
        <begin position="341"/>
        <end position="361"/>
    </location>
</feature>
<feature type="compositionally biased region" description="Low complexity" evidence="7">
    <location>
        <begin position="343"/>
        <end position="354"/>
    </location>
</feature>
<feature type="compositionally biased region" description="Basic and acidic residues" evidence="7">
    <location>
        <begin position="1736"/>
        <end position="1745"/>
    </location>
</feature>
<comment type="similarity">
    <text evidence="2">Belongs to the flavin monoamine oxidase family.</text>
</comment>
<dbReference type="InterPro" id="IPR007526">
    <property type="entry name" value="SWIRM"/>
</dbReference>
<dbReference type="Pfam" id="PF01593">
    <property type="entry name" value="Amino_oxidase"/>
    <property type="match status" value="1"/>
</dbReference>
<sequence>MEGENTCDDVSPGGRGLVESGHSESRSASSRMERKGRKRKSLPSGEVEVGGFDEDERPIGSLFNFKKSRVAKKGKPPSGGARAENPRCDEQVHLGEMDDTLASFRKRMKVPKKGKVAGGLVSEGVKDSLPLDGANLDKMEDTVSCHGQTRTSGNPGRRKSRHALTDKDETKKVPPKHDSNYSDVGLGDSLSSFVKSVQPAKRVKGTTTTSCTDDGIKFKTNMVSADVLLSSPSVKHGLSLTSDGTQEKVIKRGHLSLISDGSQEKASKRRGRLSLISDGSQEKASKRRSRLSLTSDGSQEKVIKRKSCRKSECRTLPDLKIKNLSKELLCGNSGSGMLVKEQSFSSRKSMSGSSLLDEDMVPTPLASNVPDSGRAFKQSLCCLTREASFVSVPAIEGGAHFDNHGGSDGQELSLDDSAPSLSQAQTPYQSSNEKLPDPENDKITSQEGNATSPVCLSNSFNVLSEICNGARIVQCQTTIEFPSNNNLSEKVEEPSIFPGEAIPVGPEEICSLGKPKKDLVKPLQSDMYFHRCTGKLSRDETPTPNSGNGRSFFHGYKTSSVANSGANVELLCPQISLRSQHQEPQLRLQETPILHDASKEPSSIINKVPLTIEDPEAVNFDAKLNQRETHQNELPVISNRRTLDNQSTISHTKMHRHGDMACEGDVDWDIVMHEQGFFTNIPAADENQSFRPKAKSSFSVDDATNFDLVVVAAGLKPHAVNHIEKIKFRDVLKRRGGLQEYLDCRNFILGCWSKDVKHILPLTSCGISYIPSKDELPRQTLIREIYMFLDRNGYINAGIASEQGEVKLGSLSYHGVTQGLQEEGDYMVTDGLDKVANNSYQVKLPENTTAMPNNNLTEVQKNMTLVTGNNEGKSFLPPCGRLEHSLNVQVNRQTKIEQDAVPAVITCDTECFTTSMGGNIGCSESECNLRKVIDKYTSHDEGTRHGDARKEHNAETCNAPIACQQIDTIDCGSIIDVSSKHELAFSDIDSIEKIKNGHTNIHLTSIHSSDADARAKSNLNIGNRIIIVGAGPSGITAARHLHRQGFCVTVLEARDRIGGRVYTDCSSLSVPVDLGASIITGVEADVATERRPDPSSLICSQLGLELTVLNSDCPLYDIVTGDKVPSDLDEALETEYNSLLDDMELLVAQHHESAMNMSLEDGLEYAIMYRRISKTISDVVTEFDKPNLVSNPTKVAALVNSSSSRSTDCVDNELKMNILSPLERRVMNWHFAHLEYGCAAPLTDVSLPHWNQDDVYGGFGGPHCMIKGGYNTVVESLCMGLDIQLNQNVSEIIYDTNETDRGLQDEKKVKVITSSGKEFVGDAALITVPLGCLKAETIKFSPALPDWKQASIQRLGFGVLNKVILEFSTVFWDDNVDYFGATAEETNQRGQCFMFWNVKKTVGAPVLIALVVGKSAKDGQTFGSSDHVNHALLVLRKLFGEAAVPDPVASVVTNWGMDPYSRGAYSYVAVGASGEDYDILGRPVANCLFFAGEATCKEHPDTVGGAMMSGLREAVRIMDILTTGKDYLAEVELMEAIQRQSDSEWNEVKDLSKQLDACKLGAICKSSSDGKHTMSTKDSVLQDLFFSAKTTSGRLHLAKELLRLPVACLKSFTGTKEGLDTLNTWILDSLGKNSAQLLRHCVRLLVLVSTDLVAVRLSGHAMARQGLVGTMLSSNATHNIAPGIGRTIKEKVCVHTSRDIRSVASQLVRMWIEVFRKEKAINGLKLLRQAAGSELSKVRSKDGKPHLRATTETSESRCNMQVRSSSESHSPSKANNRKADIAATKLEPSLCIKSDVKLLHSERMVPAKNSLAVSEEIATFAAIESARAAALKAAKAYASSEAEVTTLRELPKIPSFHKFARREHSVQIDELDVRRRQSDGNFIRQDCASEIDSRNCRVRDWSVDFNGACGNMDNSKLSGDNYTHSSYSNEVAYASNAREHSGESVAIDSRMTRAWVDTDTAGSGGVKDSVAIERWQSQAMDADVDFYNSIHIRDEEEFDKVVLPDVRNQCHSGDGAALEYEENKSLFEKKVMEQCTEREKTMAMYDFLDFRRKNKIRSFVDKLIERHLTMNHSGKL</sequence>
<feature type="region of interest" description="Disordered" evidence="7">
    <location>
        <begin position="111"/>
        <end position="184"/>
    </location>
</feature>
<protein>
    <recommendedName>
        <fullName evidence="8">SWIRM domain-containing protein</fullName>
    </recommendedName>
</protein>
<evidence type="ECO:0000256" key="1">
    <source>
        <dbReference type="ARBA" id="ARBA00001974"/>
    </source>
</evidence>
<keyword evidence="3" id="KW-0285">Flavoprotein</keyword>
<feature type="region of interest" description="Disordered" evidence="7">
    <location>
        <begin position="400"/>
        <end position="450"/>
    </location>
</feature>
<dbReference type="InterPro" id="IPR002937">
    <property type="entry name" value="Amino_oxidase"/>
</dbReference>
<feature type="compositionally biased region" description="Polar residues" evidence="7">
    <location>
        <begin position="145"/>
        <end position="154"/>
    </location>
</feature>
<dbReference type="SUPFAM" id="SSF46689">
    <property type="entry name" value="Homeodomain-like"/>
    <property type="match status" value="1"/>
</dbReference>
<dbReference type="SUPFAM" id="SSF54373">
    <property type="entry name" value="FAD-linked reductases, C-terminal domain"/>
    <property type="match status" value="1"/>
</dbReference>
<reference evidence="9 10" key="1">
    <citation type="submission" date="2020-08" db="EMBL/GenBank/DDBJ databases">
        <title>Plant Genome Project.</title>
        <authorList>
            <person name="Zhang R.-G."/>
        </authorList>
    </citation>
    <scope>NUCLEOTIDE SEQUENCE [LARGE SCALE GENOMIC DNA]</scope>
    <source>
        <tissue evidence="9">Rhizome</tissue>
    </source>
</reference>
<dbReference type="GO" id="GO:0016705">
    <property type="term" value="F:oxidoreductase activity, acting on paired donors, with incorporation or reduction of molecular oxygen"/>
    <property type="evidence" value="ECO:0007669"/>
    <property type="project" value="UniProtKB-ARBA"/>
</dbReference>
<evidence type="ECO:0000256" key="5">
    <source>
        <dbReference type="ARBA" id="ARBA00022853"/>
    </source>
</evidence>
<feature type="domain" description="SWIRM" evidence="8">
    <location>
        <begin position="706"/>
        <end position="806"/>
    </location>
</feature>
<evidence type="ECO:0000313" key="9">
    <source>
        <dbReference type="EMBL" id="KAG6489732.1"/>
    </source>
</evidence>
<dbReference type="PANTHER" id="PTHR10742:SF410">
    <property type="entry name" value="LYSINE-SPECIFIC HISTONE DEMETHYLASE 2"/>
    <property type="match status" value="1"/>
</dbReference>
<feature type="region of interest" description="Disordered" evidence="7">
    <location>
        <begin position="1"/>
        <end position="94"/>
    </location>
</feature>
<feature type="compositionally biased region" description="Basic and acidic residues" evidence="7">
    <location>
        <begin position="84"/>
        <end position="94"/>
    </location>
</feature>
<comment type="caution">
    <text evidence="9">The sequence shown here is derived from an EMBL/GenBank/DDBJ whole genome shotgun (WGS) entry which is preliminary data.</text>
</comment>
<dbReference type="PANTHER" id="PTHR10742">
    <property type="entry name" value="FLAVIN MONOAMINE OXIDASE"/>
    <property type="match status" value="1"/>
</dbReference>
<evidence type="ECO:0000313" key="10">
    <source>
        <dbReference type="Proteomes" id="UP000734854"/>
    </source>
</evidence>
<comment type="cofactor">
    <cofactor evidence="1">
        <name>FAD</name>
        <dbReference type="ChEBI" id="CHEBI:57692"/>
    </cofactor>
</comment>
<keyword evidence="10" id="KW-1185">Reference proteome</keyword>
<evidence type="ECO:0000256" key="6">
    <source>
        <dbReference type="ARBA" id="ARBA00023002"/>
    </source>
</evidence>
<keyword evidence="6" id="KW-0560">Oxidoreductase</keyword>
<dbReference type="Gene3D" id="3.90.660.10">
    <property type="match status" value="1"/>
</dbReference>
<organism evidence="9 10">
    <name type="scientific">Zingiber officinale</name>
    <name type="common">Ginger</name>
    <name type="synonym">Amomum zingiber</name>
    <dbReference type="NCBI Taxonomy" id="94328"/>
    <lineage>
        <taxon>Eukaryota</taxon>
        <taxon>Viridiplantae</taxon>
        <taxon>Streptophyta</taxon>
        <taxon>Embryophyta</taxon>
        <taxon>Tracheophyta</taxon>
        <taxon>Spermatophyta</taxon>
        <taxon>Magnoliopsida</taxon>
        <taxon>Liliopsida</taxon>
        <taxon>Zingiberales</taxon>
        <taxon>Zingiberaceae</taxon>
        <taxon>Zingiber</taxon>
    </lineage>
</organism>
<evidence type="ECO:0000256" key="3">
    <source>
        <dbReference type="ARBA" id="ARBA00022630"/>
    </source>
</evidence>
<dbReference type="GO" id="GO:0141052">
    <property type="term" value="F:histone H3 demethylase activity"/>
    <property type="evidence" value="ECO:0007669"/>
    <property type="project" value="UniProtKB-ARBA"/>
</dbReference>
<proteinExistence type="inferred from homology"/>
<dbReference type="SUPFAM" id="SSF51905">
    <property type="entry name" value="FAD/NAD(P)-binding domain"/>
    <property type="match status" value="1"/>
</dbReference>
<dbReference type="Gene3D" id="3.50.50.60">
    <property type="entry name" value="FAD/NAD(P)-binding domain"/>
    <property type="match status" value="2"/>
</dbReference>
<feature type="compositionally biased region" description="Basic residues" evidence="7">
    <location>
        <begin position="66"/>
        <end position="75"/>
    </location>
</feature>